<feature type="domain" description="NIPSNAP" evidence="1">
    <location>
        <begin position="6"/>
        <end position="99"/>
    </location>
</feature>
<organism evidence="2 3">
    <name type="scientific">Actinocrispum wychmicini</name>
    <dbReference type="NCBI Taxonomy" id="1213861"/>
    <lineage>
        <taxon>Bacteria</taxon>
        <taxon>Bacillati</taxon>
        <taxon>Actinomycetota</taxon>
        <taxon>Actinomycetes</taxon>
        <taxon>Pseudonocardiales</taxon>
        <taxon>Pseudonocardiaceae</taxon>
        <taxon>Actinocrispum</taxon>
    </lineage>
</organism>
<dbReference type="Pfam" id="PF07978">
    <property type="entry name" value="NIPSNAP"/>
    <property type="match status" value="1"/>
</dbReference>
<dbReference type="Proteomes" id="UP000295680">
    <property type="component" value="Unassembled WGS sequence"/>
</dbReference>
<sequence>MITCCIQYTLDPFRIDDFEKYATTWPPIVERCGGQLVGYYLPKDGANNYAQALINFDSLADYERYRERLAADPDAKANFAHARDTRCILVESRSFLRPV</sequence>
<dbReference type="OrthoDB" id="9798776at2"/>
<reference evidence="2 3" key="1">
    <citation type="submission" date="2019-03" db="EMBL/GenBank/DDBJ databases">
        <title>Genomic Encyclopedia of Type Strains, Phase IV (KMG-IV): sequencing the most valuable type-strain genomes for metagenomic binning, comparative biology and taxonomic classification.</title>
        <authorList>
            <person name="Goeker M."/>
        </authorList>
    </citation>
    <scope>NUCLEOTIDE SEQUENCE [LARGE SCALE GENOMIC DNA]</scope>
    <source>
        <strain evidence="2 3">DSM 45934</strain>
    </source>
</reference>
<comment type="caution">
    <text evidence="2">The sequence shown here is derived from an EMBL/GenBank/DDBJ whole genome shotgun (WGS) entry which is preliminary data.</text>
</comment>
<gene>
    <name evidence="2" type="ORF">EV192_102160</name>
</gene>
<name>A0A4R2JPE4_9PSEU</name>
<dbReference type="InterPro" id="IPR011008">
    <property type="entry name" value="Dimeric_a/b-barrel"/>
</dbReference>
<evidence type="ECO:0000259" key="1">
    <source>
        <dbReference type="Pfam" id="PF07978"/>
    </source>
</evidence>
<dbReference type="SUPFAM" id="SSF54909">
    <property type="entry name" value="Dimeric alpha+beta barrel"/>
    <property type="match status" value="1"/>
</dbReference>
<keyword evidence="3" id="KW-1185">Reference proteome</keyword>
<dbReference type="RefSeq" id="WP_132113492.1">
    <property type="nucleotide sequence ID" value="NZ_SLWS01000002.1"/>
</dbReference>
<evidence type="ECO:0000313" key="2">
    <source>
        <dbReference type="EMBL" id="TCO62023.1"/>
    </source>
</evidence>
<proteinExistence type="predicted"/>
<accession>A0A4R2JPE4</accession>
<dbReference type="InterPro" id="IPR012577">
    <property type="entry name" value="NIPSNAP"/>
</dbReference>
<dbReference type="AlphaFoldDB" id="A0A4R2JPE4"/>
<dbReference type="EMBL" id="SLWS01000002">
    <property type="protein sequence ID" value="TCO62023.1"/>
    <property type="molecule type" value="Genomic_DNA"/>
</dbReference>
<dbReference type="Gene3D" id="3.30.70.100">
    <property type="match status" value="1"/>
</dbReference>
<protein>
    <submittedName>
        <fullName evidence="2">NIPSNAP protein</fullName>
    </submittedName>
</protein>
<evidence type="ECO:0000313" key="3">
    <source>
        <dbReference type="Proteomes" id="UP000295680"/>
    </source>
</evidence>